<dbReference type="SMART" id="SM00909">
    <property type="entry name" value="Germane"/>
    <property type="match status" value="1"/>
</dbReference>
<proteinExistence type="predicted"/>
<dbReference type="Proteomes" id="UP001589707">
    <property type="component" value="Unassembled WGS sequence"/>
</dbReference>
<keyword evidence="5" id="KW-1185">Reference proteome</keyword>
<evidence type="ECO:0000259" key="3">
    <source>
        <dbReference type="SMART" id="SM00909"/>
    </source>
</evidence>
<dbReference type="InterPro" id="IPR059026">
    <property type="entry name" value="LpqB_N"/>
</dbReference>
<evidence type="ECO:0000256" key="1">
    <source>
        <dbReference type="SAM" id="MobiDB-lite"/>
    </source>
</evidence>
<dbReference type="PROSITE" id="PS51257">
    <property type="entry name" value="PROKAR_LIPOPROTEIN"/>
    <property type="match status" value="1"/>
</dbReference>
<feature type="region of interest" description="Disordered" evidence="1">
    <location>
        <begin position="28"/>
        <end position="57"/>
    </location>
</feature>
<organism evidence="4 5">
    <name type="scientific">Brevibacterium otitidis</name>
    <dbReference type="NCBI Taxonomy" id="53364"/>
    <lineage>
        <taxon>Bacteria</taxon>
        <taxon>Bacillati</taxon>
        <taxon>Actinomycetota</taxon>
        <taxon>Actinomycetes</taxon>
        <taxon>Micrococcales</taxon>
        <taxon>Brevibacteriaceae</taxon>
        <taxon>Brevibacterium</taxon>
    </lineage>
</organism>
<protein>
    <submittedName>
        <fullName evidence="4">LpqB family beta-propeller domain-containing protein</fullName>
    </submittedName>
</protein>
<dbReference type="Pfam" id="PF10646">
    <property type="entry name" value="Germane"/>
    <property type="match status" value="1"/>
</dbReference>
<dbReference type="InterPro" id="IPR018910">
    <property type="entry name" value="LpqB_C"/>
</dbReference>
<dbReference type="EMBL" id="JBHMAU010000131">
    <property type="protein sequence ID" value="MFB9777843.1"/>
    <property type="molecule type" value="Genomic_DNA"/>
</dbReference>
<evidence type="ECO:0000256" key="2">
    <source>
        <dbReference type="SAM" id="SignalP"/>
    </source>
</evidence>
<feature type="domain" description="GerMN" evidence="3">
    <location>
        <begin position="205"/>
        <end position="295"/>
    </location>
</feature>
<dbReference type="InterPro" id="IPR019606">
    <property type="entry name" value="GerMN"/>
</dbReference>
<feature type="signal peptide" evidence="2">
    <location>
        <begin position="1"/>
        <end position="23"/>
    </location>
</feature>
<name>A0ABV5X6S3_9MICO</name>
<feature type="compositionally biased region" description="Basic and acidic residues" evidence="1">
    <location>
        <begin position="28"/>
        <end position="47"/>
    </location>
</feature>
<sequence length="565" mass="59804">MSFRRACAALAAAALLLSGCASIPKDGSVGHRDVSGEDQHVQSRIDPDGPEPGQSPNEIVRGFLAAGAGYSNNFEVARSYLTDSFAGEWNPLSSVTVLQPGRTLESVTSEVTTDSQSVSLTIPVGGQLDDRRVYRAASRGTQIDMEFSLRQVNGEWRISQAPSGMVLTAVNFSTLFQPYPLYFYAPGYEMLVPDTRWFIRSPATATEIMTELLGGPAEYLTGAVVSAIPDGTQLDPRSVAVSDGVARVELSSTDSGLDERTNGRIAAQIETTLKEVGSITSAQVSGASGELDYGSLPDVPTSLNISGSPIAISEGRLVRILGSTIEPIANAPELADGASRPAIAIDESMYAYLADDAKAVRRLFADELEDNEVLRGEKYASLSFDTEGWLWAAEEASDGTIQAISRNGELTEVSVPFLKGRTVTSIAVSPDGTRLAVLSTDKDDVNRLEIVGISRDPQRAPTSSSTSTPLEVATSFDTIIDASWSGYDSLVMLARDGSGEPEPYALRVPGPATSLGSIDGGTQITSGEETRSVRIGTADGEIYSYGAGSWQKLVDAKTYDPSAPG</sequence>
<dbReference type="SUPFAM" id="SSF63825">
    <property type="entry name" value="YWTD domain"/>
    <property type="match status" value="1"/>
</dbReference>
<reference evidence="4 5" key="1">
    <citation type="submission" date="2024-09" db="EMBL/GenBank/DDBJ databases">
        <authorList>
            <person name="Sun Q."/>
            <person name="Mori K."/>
        </authorList>
    </citation>
    <scope>NUCLEOTIDE SEQUENCE [LARGE SCALE GENOMIC DNA]</scope>
    <source>
        <strain evidence="4 5">JCM 11683</strain>
    </source>
</reference>
<accession>A0ABV5X6S3</accession>
<dbReference type="Pfam" id="PF25976">
    <property type="entry name" value="LpqB_N"/>
    <property type="match status" value="1"/>
</dbReference>
<gene>
    <name evidence="4" type="ORF">ACFFN1_15820</name>
</gene>
<comment type="caution">
    <text evidence="4">The sequence shown here is derived from an EMBL/GenBank/DDBJ whole genome shotgun (WGS) entry which is preliminary data.</text>
</comment>
<dbReference type="Pfam" id="PF10647">
    <property type="entry name" value="Gmad1"/>
    <property type="match status" value="1"/>
</dbReference>
<evidence type="ECO:0000313" key="4">
    <source>
        <dbReference type="EMBL" id="MFB9777843.1"/>
    </source>
</evidence>
<dbReference type="RefSeq" id="WP_376841852.1">
    <property type="nucleotide sequence ID" value="NZ_JBHMAU010000131.1"/>
</dbReference>
<evidence type="ECO:0000313" key="5">
    <source>
        <dbReference type="Proteomes" id="UP001589707"/>
    </source>
</evidence>
<feature type="chain" id="PRO_5046909135" evidence="2">
    <location>
        <begin position="24"/>
        <end position="565"/>
    </location>
</feature>
<keyword evidence="2" id="KW-0732">Signal</keyword>